<gene>
    <name evidence="2" type="ORF">BacF7301_10355</name>
</gene>
<organism evidence="2 3">
    <name type="scientific">Bacteroides faecium</name>
    <dbReference type="NCBI Taxonomy" id="2715212"/>
    <lineage>
        <taxon>Bacteria</taxon>
        <taxon>Pseudomonadati</taxon>
        <taxon>Bacteroidota</taxon>
        <taxon>Bacteroidia</taxon>
        <taxon>Bacteroidales</taxon>
        <taxon>Bacteroidaceae</taxon>
        <taxon>Bacteroides</taxon>
    </lineage>
</organism>
<dbReference type="RefSeq" id="WP_167962521.1">
    <property type="nucleotide sequence ID" value="NZ_CP050831.1"/>
</dbReference>
<evidence type="ECO:0000313" key="3">
    <source>
        <dbReference type="Proteomes" id="UP000501780"/>
    </source>
</evidence>
<dbReference type="KEGG" id="bfc:BacF7301_10355"/>
<dbReference type="InterPro" id="IPR019260">
    <property type="entry name" value="DUF2262"/>
</dbReference>
<sequence length="170" mass="19649">MVIEIEKLTEKDFLQGNKPFSSLFHVSIWNSQTRIKILSKQEIDNVSILPIIKAVLLWVNNNRESCSEAAIEEGMILLAEEWMKDEDSKVIDEKDCYLTIDKEKVFLPITQTDFCNSLRVQSIVFSIEEGITDIDMYINCVPDYYAGHVIWYNLIMKNDKIECECNGLEG</sequence>
<dbReference type="Proteomes" id="UP000501780">
    <property type="component" value="Chromosome"/>
</dbReference>
<dbReference type="AlphaFoldDB" id="A0A6H0KQ50"/>
<evidence type="ECO:0000259" key="1">
    <source>
        <dbReference type="Pfam" id="PF10020"/>
    </source>
</evidence>
<reference evidence="2 3" key="1">
    <citation type="submission" date="2020-03" db="EMBL/GenBank/DDBJ databases">
        <title>Genomic analysis of Bacteroides faecium CBA7301.</title>
        <authorList>
            <person name="Kim J."/>
            <person name="Roh S.W."/>
        </authorList>
    </citation>
    <scope>NUCLEOTIDE SEQUENCE [LARGE SCALE GENOMIC DNA]</scope>
    <source>
        <strain evidence="2 3">CBA7301</strain>
    </source>
</reference>
<evidence type="ECO:0000313" key="2">
    <source>
        <dbReference type="EMBL" id="QIU94517.1"/>
    </source>
</evidence>
<name>A0A6H0KQ50_9BACE</name>
<accession>A0A6H0KQ50</accession>
<dbReference type="EMBL" id="CP050831">
    <property type="protein sequence ID" value="QIU94517.1"/>
    <property type="molecule type" value="Genomic_DNA"/>
</dbReference>
<feature type="domain" description="DUF2262" evidence="1">
    <location>
        <begin position="29"/>
        <end position="153"/>
    </location>
</feature>
<dbReference type="Pfam" id="PF10020">
    <property type="entry name" value="DUF2262"/>
    <property type="match status" value="1"/>
</dbReference>
<proteinExistence type="predicted"/>
<protein>
    <submittedName>
        <fullName evidence="2">DUF2262 domain-containing protein</fullName>
    </submittedName>
</protein>
<keyword evidence="3" id="KW-1185">Reference proteome</keyword>